<dbReference type="AlphaFoldDB" id="N1U5B4"/>
<name>N1U5B4_9LEPT</name>
<gene>
    <name evidence="1" type="ORF">LEP1GSC043_0397</name>
</gene>
<organism evidence="1 2">
    <name type="scientific">Leptospira weilii str. Ecochallenge</name>
    <dbReference type="NCBI Taxonomy" id="1049986"/>
    <lineage>
        <taxon>Bacteria</taxon>
        <taxon>Pseudomonadati</taxon>
        <taxon>Spirochaetota</taxon>
        <taxon>Spirochaetia</taxon>
        <taxon>Leptospirales</taxon>
        <taxon>Leptospiraceae</taxon>
        <taxon>Leptospira</taxon>
    </lineage>
</organism>
<proteinExistence type="predicted"/>
<evidence type="ECO:0000313" key="1">
    <source>
        <dbReference type="EMBL" id="EMY15678.1"/>
    </source>
</evidence>
<reference evidence="1 2" key="1">
    <citation type="submission" date="2013-02" db="EMBL/GenBank/DDBJ databases">
        <authorList>
            <person name="Harkins D.M."/>
            <person name="Durkin A.S."/>
            <person name="Brinkac L.M."/>
            <person name="Haft D.H."/>
            <person name="Selengut J.D."/>
            <person name="Sanka R."/>
            <person name="DePew J."/>
            <person name="Purushe J."/>
            <person name="Haake D.A."/>
            <person name="Matsunaga J."/>
            <person name="Vinetz J.M."/>
            <person name="Sutton G.G."/>
            <person name="Nierman W.C."/>
            <person name="Fouts D.E."/>
        </authorList>
    </citation>
    <scope>NUCLEOTIDE SEQUENCE [LARGE SCALE GENOMIC DNA]</scope>
    <source>
        <strain evidence="1 2">Ecochallenge</strain>
    </source>
</reference>
<dbReference type="Proteomes" id="UP000012249">
    <property type="component" value="Unassembled WGS sequence"/>
</dbReference>
<dbReference type="EMBL" id="AHMI02000069">
    <property type="protein sequence ID" value="EMY15678.1"/>
    <property type="molecule type" value="Genomic_DNA"/>
</dbReference>
<comment type="caution">
    <text evidence="1">The sequence shown here is derived from an EMBL/GenBank/DDBJ whole genome shotgun (WGS) entry which is preliminary data.</text>
</comment>
<evidence type="ECO:0000313" key="2">
    <source>
        <dbReference type="Proteomes" id="UP000012249"/>
    </source>
</evidence>
<accession>N1U5B4</accession>
<protein>
    <submittedName>
        <fullName evidence="1">Uncharacterized protein</fullName>
    </submittedName>
</protein>
<sequence length="58" mass="6880">MFCNCIQETNFENRCPIVSEAIRVSELEYFRKMKFGIFYKQSKSGKKFLKRDGFIVSS</sequence>